<evidence type="ECO:0000313" key="2">
    <source>
        <dbReference type="Proteomes" id="UP000834106"/>
    </source>
</evidence>
<organism evidence="1 2">
    <name type="scientific">Fraxinus pennsylvanica</name>
    <dbReference type="NCBI Taxonomy" id="56036"/>
    <lineage>
        <taxon>Eukaryota</taxon>
        <taxon>Viridiplantae</taxon>
        <taxon>Streptophyta</taxon>
        <taxon>Embryophyta</taxon>
        <taxon>Tracheophyta</taxon>
        <taxon>Spermatophyta</taxon>
        <taxon>Magnoliopsida</taxon>
        <taxon>eudicotyledons</taxon>
        <taxon>Gunneridae</taxon>
        <taxon>Pentapetalae</taxon>
        <taxon>asterids</taxon>
        <taxon>lamiids</taxon>
        <taxon>Lamiales</taxon>
        <taxon>Oleaceae</taxon>
        <taxon>Oleeae</taxon>
        <taxon>Fraxinus</taxon>
    </lineage>
</organism>
<keyword evidence="2" id="KW-1185">Reference proteome</keyword>
<dbReference type="Proteomes" id="UP000834106">
    <property type="component" value="Chromosome 14"/>
</dbReference>
<gene>
    <name evidence="1" type="ORF">FPE_LOCUS24066</name>
</gene>
<name>A0AAD2E6I0_9LAMI</name>
<proteinExistence type="predicted"/>
<sequence>MLKISVENYLMMYNILPLPYFEIILESAQSTANMFYVYDNCFSWRTNSFRIINWGTAALANSTRAAEVPDIINGLGIDFGAFSIFAFLYYRENISKNSQSAKLSREENLSILELRVDEKKILPVSAFREIARLVILAGPASFITEPFKLSEPFIKGTMERGVLLVPFATDGNSPVFEFEESEETKEWTSIVLCGIRI</sequence>
<dbReference type="AlphaFoldDB" id="A0AAD2E6I0"/>
<dbReference type="PANTHER" id="PTHR35498">
    <property type="entry name" value="PROTEIN LOW PSII ACCUMULATION 1, CHLOROPLASTIC"/>
    <property type="match status" value="1"/>
</dbReference>
<dbReference type="EMBL" id="OU503049">
    <property type="protein sequence ID" value="CAI9776636.1"/>
    <property type="molecule type" value="Genomic_DNA"/>
</dbReference>
<reference evidence="1" key="1">
    <citation type="submission" date="2023-05" db="EMBL/GenBank/DDBJ databases">
        <authorList>
            <person name="Huff M."/>
        </authorList>
    </citation>
    <scope>NUCLEOTIDE SEQUENCE</scope>
</reference>
<dbReference type="PANTHER" id="PTHR35498:SF1">
    <property type="entry name" value="LOW PSII ACCUMULATION-LIKE PROTEIN"/>
    <property type="match status" value="1"/>
</dbReference>
<evidence type="ECO:0000313" key="1">
    <source>
        <dbReference type="EMBL" id="CAI9776636.1"/>
    </source>
</evidence>
<accession>A0AAD2E6I0</accession>
<protein>
    <submittedName>
        <fullName evidence="1">Uncharacterized protein</fullName>
    </submittedName>
</protein>